<name>A0A1H1UBP5_9ACTN</name>
<keyword evidence="1 7" id="KW-1003">Cell membrane</keyword>
<dbReference type="PANTHER" id="PTHR30518">
    <property type="entry name" value="ENDOLYTIC MUREIN TRANSGLYCOSYLASE"/>
    <property type="match status" value="1"/>
</dbReference>
<dbReference type="Gene3D" id="3.30.1490.480">
    <property type="entry name" value="Endolytic murein transglycosylase"/>
    <property type="match status" value="1"/>
</dbReference>
<dbReference type="Pfam" id="PF02618">
    <property type="entry name" value="YceG"/>
    <property type="match status" value="1"/>
</dbReference>
<keyword evidence="3 7" id="KW-1133">Transmembrane helix</keyword>
<dbReference type="GO" id="GO:0071555">
    <property type="term" value="P:cell wall organization"/>
    <property type="evidence" value="ECO:0007669"/>
    <property type="project" value="UniProtKB-KW"/>
</dbReference>
<reference evidence="8 9" key="1">
    <citation type="submission" date="2016-10" db="EMBL/GenBank/DDBJ databases">
        <authorList>
            <person name="de Groot N.N."/>
        </authorList>
    </citation>
    <scope>NUCLEOTIDE SEQUENCE [LARGE SCALE GENOMIC DNA]</scope>
    <source>
        <strain evidence="8 9">DSM 21741</strain>
    </source>
</reference>
<gene>
    <name evidence="7" type="primary">mltG</name>
    <name evidence="8" type="ORF">SAMN04488543_2221</name>
</gene>
<dbReference type="GO" id="GO:0005886">
    <property type="term" value="C:plasma membrane"/>
    <property type="evidence" value="ECO:0007669"/>
    <property type="project" value="UniProtKB-SubCell"/>
</dbReference>
<evidence type="ECO:0000256" key="1">
    <source>
        <dbReference type="ARBA" id="ARBA00022475"/>
    </source>
</evidence>
<dbReference type="NCBIfam" id="TIGR00247">
    <property type="entry name" value="endolytic transglycosylase MltG"/>
    <property type="match status" value="1"/>
</dbReference>
<sequence length="373" mass="40525">MTSMLDPEIKPSPAREIAHKSKGCVAVIVAAAVLIFGGFFVYDQSKGLLEGFGEIPDYPGPGTGSVTITIPEGATLDDIGDLLVADDVVKSTDAWDRAVRAEEAATSVQSGKYLMEKQMPAVDALALLINPGSSRVRSEFTIPEGLRLSEQVSALAKATKIKKSAFTKALDEPDELGLPKYAKDRPEGFLFPDTYELTEDATAKSTVRQMVAQYKSVAKDIGLEADAKKIGRTPYEVLIVASIIEKEVNQDQYRAKVAQVLYNRLDEGMPLGLDSTVVYAEKLKTNTTTPEDRRSDSPYNTYLVEGLPPGPISAPGRAALEAAANPEKGDWRYFVTVNFETGETKFATTDAEFQKIAQEFQDYCRANPGTCDS</sequence>
<dbReference type="STRING" id="546871.SAMN04488543_2221"/>
<keyword evidence="2 7" id="KW-0812">Transmembrane</keyword>
<evidence type="ECO:0000256" key="4">
    <source>
        <dbReference type="ARBA" id="ARBA00023136"/>
    </source>
</evidence>
<organism evidence="8 9">
    <name type="scientific">Friedmanniella luteola</name>
    <dbReference type="NCBI Taxonomy" id="546871"/>
    <lineage>
        <taxon>Bacteria</taxon>
        <taxon>Bacillati</taxon>
        <taxon>Actinomycetota</taxon>
        <taxon>Actinomycetes</taxon>
        <taxon>Propionibacteriales</taxon>
        <taxon>Nocardioidaceae</taxon>
        <taxon>Friedmanniella</taxon>
    </lineage>
</organism>
<comment type="catalytic activity">
    <reaction evidence="7">
        <text>a peptidoglycan chain = a peptidoglycan chain with N-acetyl-1,6-anhydromuramyl-[peptide] at the reducing end + a peptidoglycan chain with N-acetylglucosamine at the non-reducing end.</text>
        <dbReference type="EC" id="4.2.2.29"/>
    </reaction>
</comment>
<evidence type="ECO:0000256" key="2">
    <source>
        <dbReference type="ARBA" id="ARBA00022692"/>
    </source>
</evidence>
<evidence type="ECO:0000313" key="8">
    <source>
        <dbReference type="EMBL" id="SDS69850.1"/>
    </source>
</evidence>
<dbReference type="OrthoDB" id="9814591at2"/>
<evidence type="ECO:0000256" key="7">
    <source>
        <dbReference type="HAMAP-Rule" id="MF_02065"/>
    </source>
</evidence>
<feature type="site" description="Important for catalytic activity" evidence="7">
    <location>
        <position position="247"/>
    </location>
</feature>
<dbReference type="PANTHER" id="PTHR30518:SF2">
    <property type="entry name" value="ENDOLYTIC MUREIN TRANSGLYCOSYLASE"/>
    <property type="match status" value="1"/>
</dbReference>
<keyword evidence="5 7" id="KW-0456">Lyase</keyword>
<dbReference type="EMBL" id="LT629749">
    <property type="protein sequence ID" value="SDS69850.1"/>
    <property type="molecule type" value="Genomic_DNA"/>
</dbReference>
<proteinExistence type="inferred from homology"/>
<evidence type="ECO:0000256" key="3">
    <source>
        <dbReference type="ARBA" id="ARBA00022989"/>
    </source>
</evidence>
<dbReference type="GO" id="GO:0009252">
    <property type="term" value="P:peptidoglycan biosynthetic process"/>
    <property type="evidence" value="ECO:0007669"/>
    <property type="project" value="UniProtKB-UniRule"/>
</dbReference>
<dbReference type="GO" id="GO:0008932">
    <property type="term" value="F:lytic endotransglycosylase activity"/>
    <property type="evidence" value="ECO:0007669"/>
    <property type="project" value="UniProtKB-UniRule"/>
</dbReference>
<dbReference type="CDD" id="cd08010">
    <property type="entry name" value="MltG_like"/>
    <property type="match status" value="1"/>
</dbReference>
<dbReference type="Proteomes" id="UP000199092">
    <property type="component" value="Chromosome I"/>
</dbReference>
<dbReference type="AlphaFoldDB" id="A0A1H1UBP5"/>
<comment type="similarity">
    <text evidence="7">Belongs to the transglycosylase MltG family.</text>
</comment>
<keyword evidence="6 7" id="KW-0961">Cell wall biogenesis/degradation</keyword>
<evidence type="ECO:0000256" key="5">
    <source>
        <dbReference type="ARBA" id="ARBA00023239"/>
    </source>
</evidence>
<keyword evidence="9" id="KW-1185">Reference proteome</keyword>
<comment type="function">
    <text evidence="7">Functions as a peptidoglycan terminase that cleaves nascent peptidoglycan strands endolytically to terminate their elongation.</text>
</comment>
<evidence type="ECO:0000313" key="9">
    <source>
        <dbReference type="Proteomes" id="UP000199092"/>
    </source>
</evidence>
<dbReference type="InterPro" id="IPR003770">
    <property type="entry name" value="MLTG-like"/>
</dbReference>
<protein>
    <recommendedName>
        <fullName evidence="7">Endolytic murein transglycosylase</fullName>
        <ecNumber evidence="7">4.2.2.29</ecNumber>
    </recommendedName>
    <alternativeName>
        <fullName evidence="7">Peptidoglycan lytic transglycosylase</fullName>
    </alternativeName>
    <alternativeName>
        <fullName evidence="7">Peptidoglycan polymerization terminase</fullName>
    </alternativeName>
</protein>
<feature type="transmembrane region" description="Helical" evidence="7">
    <location>
        <begin position="21"/>
        <end position="42"/>
    </location>
</feature>
<dbReference type="HAMAP" id="MF_02065">
    <property type="entry name" value="MltG"/>
    <property type="match status" value="1"/>
</dbReference>
<keyword evidence="4 7" id="KW-0472">Membrane</keyword>
<dbReference type="EC" id="4.2.2.29" evidence="7"/>
<evidence type="ECO:0000256" key="6">
    <source>
        <dbReference type="ARBA" id="ARBA00023316"/>
    </source>
</evidence>
<accession>A0A1H1UBP5</accession>
<comment type="subcellular location">
    <subcellularLocation>
        <location evidence="7">Cell membrane</location>
        <topology evidence="7">Single-pass membrane protein</topology>
    </subcellularLocation>
</comment>